<keyword evidence="5" id="KW-1185">Reference proteome</keyword>
<proteinExistence type="predicted"/>
<dbReference type="EMBL" id="QXEV01000034">
    <property type="protein sequence ID" value="RIA64842.1"/>
    <property type="molecule type" value="Genomic_DNA"/>
</dbReference>
<dbReference type="CDD" id="cd04301">
    <property type="entry name" value="NAT_SF"/>
    <property type="match status" value="1"/>
</dbReference>
<protein>
    <submittedName>
        <fullName evidence="4">Acetyltransferase (GNAT) family protein</fullName>
    </submittedName>
</protein>
<dbReference type="PROSITE" id="PS51186">
    <property type="entry name" value="GNAT"/>
    <property type="match status" value="1"/>
</dbReference>
<evidence type="ECO:0000256" key="1">
    <source>
        <dbReference type="ARBA" id="ARBA00022679"/>
    </source>
</evidence>
<dbReference type="PANTHER" id="PTHR43420:SF47">
    <property type="entry name" value="N-ACETYLTRANSFERASE DOMAIN-CONTAINING PROTEIN"/>
    <property type="match status" value="1"/>
</dbReference>
<dbReference type="InterPro" id="IPR050680">
    <property type="entry name" value="YpeA/RimI_acetyltransf"/>
</dbReference>
<dbReference type="SUPFAM" id="SSF55729">
    <property type="entry name" value="Acyl-CoA N-acyltransferases (Nat)"/>
    <property type="match status" value="1"/>
</dbReference>
<dbReference type="GO" id="GO:0016747">
    <property type="term" value="F:acyltransferase activity, transferring groups other than amino-acyl groups"/>
    <property type="evidence" value="ECO:0007669"/>
    <property type="project" value="InterPro"/>
</dbReference>
<evidence type="ECO:0000256" key="2">
    <source>
        <dbReference type="ARBA" id="ARBA00023315"/>
    </source>
</evidence>
<dbReference type="Proteomes" id="UP000266506">
    <property type="component" value="Unassembled WGS sequence"/>
</dbReference>
<dbReference type="InterPro" id="IPR000182">
    <property type="entry name" value="GNAT_dom"/>
</dbReference>
<dbReference type="RefSeq" id="WP_119016897.1">
    <property type="nucleotide sequence ID" value="NZ_QXEV01000034.1"/>
</dbReference>
<name>A0A397QUV6_9MOLU</name>
<evidence type="ECO:0000313" key="4">
    <source>
        <dbReference type="EMBL" id="RIA64842.1"/>
    </source>
</evidence>
<dbReference type="FunCoup" id="A0A397QUV6">
    <property type="interactions" value="1"/>
</dbReference>
<dbReference type="OrthoDB" id="9796171at2"/>
<dbReference type="Gene3D" id="3.40.630.30">
    <property type="match status" value="1"/>
</dbReference>
<dbReference type="Pfam" id="PF00583">
    <property type="entry name" value="Acetyltransf_1"/>
    <property type="match status" value="1"/>
</dbReference>
<keyword evidence="2" id="KW-0012">Acyltransferase</keyword>
<dbReference type="InterPro" id="IPR016181">
    <property type="entry name" value="Acyl_CoA_acyltransferase"/>
</dbReference>
<evidence type="ECO:0000313" key="5">
    <source>
        <dbReference type="Proteomes" id="UP000266506"/>
    </source>
</evidence>
<evidence type="ECO:0000259" key="3">
    <source>
        <dbReference type="PROSITE" id="PS51186"/>
    </source>
</evidence>
<gene>
    <name evidence="4" type="ORF">EI71_01831</name>
</gene>
<reference evidence="4 5" key="1">
    <citation type="submission" date="2018-08" db="EMBL/GenBank/DDBJ databases">
        <title>Genomic Encyclopedia of Archaeal and Bacterial Type Strains, Phase II (KMG-II): from individual species to whole genera.</title>
        <authorList>
            <person name="Goeker M."/>
        </authorList>
    </citation>
    <scope>NUCLEOTIDE SEQUENCE [LARGE SCALE GENOMIC DNA]</scope>
    <source>
        <strain evidence="4 5">ATCC 27112</strain>
    </source>
</reference>
<dbReference type="PANTHER" id="PTHR43420">
    <property type="entry name" value="ACETYLTRANSFERASE"/>
    <property type="match status" value="1"/>
</dbReference>
<keyword evidence="1 4" id="KW-0808">Transferase</keyword>
<comment type="caution">
    <text evidence="4">The sequence shown here is derived from an EMBL/GenBank/DDBJ whole genome shotgun (WGS) entry which is preliminary data.</text>
</comment>
<dbReference type="InParanoid" id="A0A397QUV6"/>
<dbReference type="AlphaFoldDB" id="A0A397QUV6"/>
<feature type="domain" description="N-acetyltransferase" evidence="3">
    <location>
        <begin position="1"/>
        <end position="154"/>
    </location>
</feature>
<sequence>MIRRAKVKDINRLIELLKEVCLVHHNGRSDIFKIGTKYTKEELEAKIKDDLNPIFVYTSDEDITLGYIFCETIQHTNDNILTDIKTLYIDDLCVDEEYRGKGIGKSLYYYAKDYAKKNGYYNITLNVWELNDSAKRFYSSLGLLPLKTYLEEKI</sequence>
<accession>A0A397QUV6</accession>
<organism evidence="4 5">
    <name type="scientific">Anaeroplasma bactoclasticum</name>
    <dbReference type="NCBI Taxonomy" id="2088"/>
    <lineage>
        <taxon>Bacteria</taxon>
        <taxon>Bacillati</taxon>
        <taxon>Mycoplasmatota</taxon>
        <taxon>Mollicutes</taxon>
        <taxon>Anaeroplasmatales</taxon>
        <taxon>Anaeroplasmataceae</taxon>
        <taxon>Anaeroplasma</taxon>
    </lineage>
</organism>